<dbReference type="InterPro" id="IPR001245">
    <property type="entry name" value="Ser-Thr/Tyr_kinase_cat_dom"/>
</dbReference>
<name>A0AAV5DLJ1_ELECO</name>
<gene>
    <name evidence="5" type="primary">ga29512</name>
    <name evidence="5" type="ORF">PR202_ga29512</name>
</gene>
<feature type="binding site" evidence="2">
    <location>
        <position position="150"/>
    </location>
    <ligand>
        <name>ATP</name>
        <dbReference type="ChEBI" id="CHEBI:30616"/>
    </ligand>
</feature>
<sequence length="377" mass="42230">MAARFLLLYATPLLLAAAAPSHGLTQADVAKRVKYELWDRNRGHELLKSWNGDPCSPPTWEGFTCQSKDNILVVTKLNLSSKKLQGPIPEAIDPVFQERSVHETTNPAVQQLSLKSIQSATGNMKTLIGEGGFGAVYRGKLAHGQEVAVKLRLLSAVRHENLVPLIGYCCEKDQQILVYPFMSNGSLQDRLYGEASKRKVLDWPTRLSVCIGAARGIRIAYYSTQVLSTRSDVFSFGVVLLEIVTGREPLDVQRPRDEWSLVEWAKPYIREYKIEEIVDPSIKGQYCSEAMWRVLEVASVCTEPFSTFRPSMEDVLRELEDALIIENNASEYMRSIESTGTLGSNRYLSMDRKMFASGSARMDVTKGNLQTMTSLPR</sequence>
<dbReference type="AlphaFoldDB" id="A0AAV5DLJ1"/>
<feature type="chain" id="PRO_5043898962" description="Serine-threonine/tyrosine-protein kinase catalytic domain-containing protein" evidence="3">
    <location>
        <begin position="19"/>
        <end position="377"/>
    </location>
</feature>
<organism evidence="5 6">
    <name type="scientific">Eleusine coracana subsp. coracana</name>
    <dbReference type="NCBI Taxonomy" id="191504"/>
    <lineage>
        <taxon>Eukaryota</taxon>
        <taxon>Viridiplantae</taxon>
        <taxon>Streptophyta</taxon>
        <taxon>Embryophyta</taxon>
        <taxon>Tracheophyta</taxon>
        <taxon>Spermatophyta</taxon>
        <taxon>Magnoliopsida</taxon>
        <taxon>Liliopsida</taxon>
        <taxon>Poales</taxon>
        <taxon>Poaceae</taxon>
        <taxon>PACMAD clade</taxon>
        <taxon>Chloridoideae</taxon>
        <taxon>Cynodonteae</taxon>
        <taxon>Eleusininae</taxon>
        <taxon>Eleusine</taxon>
    </lineage>
</organism>
<evidence type="ECO:0000259" key="4">
    <source>
        <dbReference type="Pfam" id="PF07714"/>
    </source>
</evidence>
<dbReference type="PANTHER" id="PTHR45631:SF27">
    <property type="entry name" value="PROTEIN KINASE DOMAIN-CONTAINING PROTEIN"/>
    <property type="match status" value="1"/>
</dbReference>
<dbReference type="InterPro" id="IPR017441">
    <property type="entry name" value="Protein_kinase_ATP_BS"/>
</dbReference>
<evidence type="ECO:0000256" key="3">
    <source>
        <dbReference type="SAM" id="SignalP"/>
    </source>
</evidence>
<reference evidence="5" key="1">
    <citation type="journal article" date="2018" name="DNA Res.">
        <title>Multiple hybrid de novo genome assembly of finger millet, an orphan allotetraploid crop.</title>
        <authorList>
            <person name="Hatakeyama M."/>
            <person name="Aluri S."/>
            <person name="Balachadran M.T."/>
            <person name="Sivarajan S.R."/>
            <person name="Patrignani A."/>
            <person name="Gruter S."/>
            <person name="Poveda L."/>
            <person name="Shimizu-Inatsugi R."/>
            <person name="Baeten J."/>
            <person name="Francoijs K.J."/>
            <person name="Nataraja K.N."/>
            <person name="Reddy Y.A.N."/>
            <person name="Phadnis S."/>
            <person name="Ravikumar R.L."/>
            <person name="Schlapbach R."/>
            <person name="Sreeman S.M."/>
            <person name="Shimizu K.K."/>
        </authorList>
    </citation>
    <scope>NUCLEOTIDE SEQUENCE</scope>
</reference>
<feature type="signal peptide" evidence="3">
    <location>
        <begin position="1"/>
        <end position="18"/>
    </location>
</feature>
<accession>A0AAV5DLJ1</accession>
<evidence type="ECO:0000256" key="2">
    <source>
        <dbReference type="PROSITE-ProRule" id="PRU10141"/>
    </source>
</evidence>
<evidence type="ECO:0000313" key="5">
    <source>
        <dbReference type="EMBL" id="GJN11330.1"/>
    </source>
</evidence>
<keyword evidence="3" id="KW-0732">Signal</keyword>
<dbReference type="InterPro" id="IPR011009">
    <property type="entry name" value="Kinase-like_dom_sf"/>
</dbReference>
<proteinExistence type="predicted"/>
<dbReference type="GO" id="GO:0004672">
    <property type="term" value="F:protein kinase activity"/>
    <property type="evidence" value="ECO:0007669"/>
    <property type="project" value="InterPro"/>
</dbReference>
<feature type="domain" description="Serine-threonine/tyrosine-protein kinase catalytic" evidence="4">
    <location>
        <begin position="125"/>
        <end position="218"/>
    </location>
</feature>
<comment type="subcellular location">
    <subcellularLocation>
        <location evidence="1">Cell membrane</location>
        <topology evidence="1">Single-pass membrane protein</topology>
    </subcellularLocation>
</comment>
<dbReference type="PANTHER" id="PTHR45631">
    <property type="entry name" value="OS07G0107800 PROTEIN-RELATED"/>
    <property type="match status" value="1"/>
</dbReference>
<keyword evidence="2" id="KW-0067">ATP-binding</keyword>
<dbReference type="Gene3D" id="3.80.10.10">
    <property type="entry name" value="Ribonuclease Inhibitor"/>
    <property type="match status" value="1"/>
</dbReference>
<feature type="domain" description="Serine-threonine/tyrosine-protein kinase catalytic" evidence="4">
    <location>
        <begin position="224"/>
        <end position="319"/>
    </location>
</feature>
<dbReference type="PROSITE" id="PS00107">
    <property type="entry name" value="PROTEIN_KINASE_ATP"/>
    <property type="match status" value="1"/>
</dbReference>
<comment type="caution">
    <text evidence="5">The sequence shown here is derived from an EMBL/GenBank/DDBJ whole genome shotgun (WGS) entry which is preliminary data.</text>
</comment>
<keyword evidence="6" id="KW-1185">Reference proteome</keyword>
<dbReference type="Proteomes" id="UP001054889">
    <property type="component" value="Unassembled WGS sequence"/>
</dbReference>
<dbReference type="GO" id="GO:0005524">
    <property type="term" value="F:ATP binding"/>
    <property type="evidence" value="ECO:0007669"/>
    <property type="project" value="UniProtKB-UniRule"/>
</dbReference>
<evidence type="ECO:0000313" key="6">
    <source>
        <dbReference type="Proteomes" id="UP001054889"/>
    </source>
</evidence>
<dbReference type="EMBL" id="BQKI01000018">
    <property type="protein sequence ID" value="GJN11330.1"/>
    <property type="molecule type" value="Genomic_DNA"/>
</dbReference>
<dbReference type="Pfam" id="PF07714">
    <property type="entry name" value="PK_Tyr_Ser-Thr"/>
    <property type="match status" value="2"/>
</dbReference>
<dbReference type="Gene3D" id="1.10.510.10">
    <property type="entry name" value="Transferase(Phosphotransferase) domain 1"/>
    <property type="match status" value="2"/>
</dbReference>
<protein>
    <recommendedName>
        <fullName evidence="4">Serine-threonine/tyrosine-protein kinase catalytic domain-containing protein</fullName>
    </recommendedName>
</protein>
<reference evidence="5" key="2">
    <citation type="submission" date="2021-12" db="EMBL/GenBank/DDBJ databases">
        <title>Resequencing data analysis of finger millet.</title>
        <authorList>
            <person name="Hatakeyama M."/>
            <person name="Aluri S."/>
            <person name="Balachadran M.T."/>
            <person name="Sivarajan S.R."/>
            <person name="Poveda L."/>
            <person name="Shimizu-Inatsugi R."/>
            <person name="Schlapbach R."/>
            <person name="Sreeman S.M."/>
            <person name="Shimizu K.K."/>
        </authorList>
    </citation>
    <scope>NUCLEOTIDE SEQUENCE</scope>
</reference>
<evidence type="ECO:0000256" key="1">
    <source>
        <dbReference type="ARBA" id="ARBA00004162"/>
    </source>
</evidence>
<dbReference type="GO" id="GO:0005886">
    <property type="term" value="C:plasma membrane"/>
    <property type="evidence" value="ECO:0007669"/>
    <property type="project" value="UniProtKB-SubCell"/>
</dbReference>
<dbReference type="InterPro" id="IPR032675">
    <property type="entry name" value="LRR_dom_sf"/>
</dbReference>
<dbReference type="Gene3D" id="3.30.200.20">
    <property type="entry name" value="Phosphorylase Kinase, domain 1"/>
    <property type="match status" value="1"/>
</dbReference>
<dbReference type="SUPFAM" id="SSF56112">
    <property type="entry name" value="Protein kinase-like (PK-like)"/>
    <property type="match status" value="1"/>
</dbReference>
<keyword evidence="2" id="KW-0547">Nucleotide-binding</keyword>